<dbReference type="EMBL" id="JBFNQD010000010">
    <property type="protein sequence ID" value="MEW9308754.1"/>
    <property type="molecule type" value="Genomic_DNA"/>
</dbReference>
<dbReference type="Proteomes" id="UP001555786">
    <property type="component" value="Unassembled WGS sequence"/>
</dbReference>
<comment type="caution">
    <text evidence="1">The sequence shown here is derived from an EMBL/GenBank/DDBJ whole genome shotgun (WGS) entry which is preliminary data.</text>
</comment>
<sequence>MRIEASGEDYNAVGLVGAGPAPLSCQIDARAAYTPDWQERFWSGNDIEWKPGRPVKALNCR</sequence>
<organism evidence="1 2">
    <name type="scientific">Labrys neptuniae</name>
    <dbReference type="NCBI Taxonomy" id="376174"/>
    <lineage>
        <taxon>Bacteria</taxon>
        <taxon>Pseudomonadati</taxon>
        <taxon>Pseudomonadota</taxon>
        <taxon>Alphaproteobacteria</taxon>
        <taxon>Hyphomicrobiales</taxon>
        <taxon>Xanthobacteraceae</taxon>
        <taxon>Labrys</taxon>
    </lineage>
</organism>
<proteinExistence type="predicted"/>
<protein>
    <recommendedName>
        <fullName evidence="3">Lipoprotein</fullName>
    </recommendedName>
</protein>
<keyword evidence="2" id="KW-1185">Reference proteome</keyword>
<evidence type="ECO:0000313" key="1">
    <source>
        <dbReference type="EMBL" id="MEW9308754.1"/>
    </source>
</evidence>
<name>A0ABV3PSZ1_9HYPH</name>
<gene>
    <name evidence="1" type="ORF">ABXS05_24585</name>
</gene>
<reference evidence="1 2" key="1">
    <citation type="submission" date="2024-07" db="EMBL/GenBank/DDBJ databases">
        <title>Description of Labrys sedimenti sp. nov., isolated from a diclofenac-degrading enrichment culture.</title>
        <authorList>
            <person name="Tancsics A."/>
            <person name="Csepanyi A."/>
        </authorList>
    </citation>
    <scope>NUCLEOTIDE SEQUENCE [LARGE SCALE GENOMIC DNA]</scope>
    <source>
        <strain evidence="1 2">LMG 23578</strain>
    </source>
</reference>
<accession>A0ABV3PSZ1</accession>
<dbReference type="RefSeq" id="WP_367625700.1">
    <property type="nucleotide sequence ID" value="NZ_JBFNQD010000010.1"/>
</dbReference>
<evidence type="ECO:0000313" key="2">
    <source>
        <dbReference type="Proteomes" id="UP001555786"/>
    </source>
</evidence>
<evidence type="ECO:0008006" key="3">
    <source>
        <dbReference type="Google" id="ProtNLM"/>
    </source>
</evidence>